<organism evidence="2 3">
    <name type="scientific">Streptomyces albiflavescens</name>
    <dbReference type="NCBI Taxonomy" id="1623582"/>
    <lineage>
        <taxon>Bacteria</taxon>
        <taxon>Bacillati</taxon>
        <taxon>Actinomycetota</taxon>
        <taxon>Actinomycetes</taxon>
        <taxon>Kitasatosporales</taxon>
        <taxon>Streptomycetaceae</taxon>
        <taxon>Streptomyces</taxon>
    </lineage>
</organism>
<evidence type="ECO:0000313" key="3">
    <source>
        <dbReference type="Proteomes" id="UP000600365"/>
    </source>
</evidence>
<gene>
    <name evidence="2" type="ORF">GCM10011579_095490</name>
</gene>
<protein>
    <submittedName>
        <fullName evidence="2">Uncharacterized protein</fullName>
    </submittedName>
</protein>
<accession>A0A917YH25</accession>
<dbReference type="AlphaFoldDB" id="A0A917YH25"/>
<proteinExistence type="predicted"/>
<feature type="compositionally biased region" description="Basic and acidic residues" evidence="1">
    <location>
        <begin position="29"/>
        <end position="38"/>
    </location>
</feature>
<comment type="caution">
    <text evidence="2">The sequence shown here is derived from an EMBL/GenBank/DDBJ whole genome shotgun (WGS) entry which is preliminary data.</text>
</comment>
<reference evidence="2 3" key="1">
    <citation type="journal article" date="2014" name="Int. J. Syst. Evol. Microbiol.">
        <title>Complete genome sequence of Corynebacterium casei LMG S-19264T (=DSM 44701T), isolated from a smear-ripened cheese.</title>
        <authorList>
            <consortium name="US DOE Joint Genome Institute (JGI-PGF)"/>
            <person name="Walter F."/>
            <person name="Albersmeier A."/>
            <person name="Kalinowski J."/>
            <person name="Ruckert C."/>
        </authorList>
    </citation>
    <scope>NUCLEOTIDE SEQUENCE [LARGE SCALE GENOMIC DNA]</scope>
    <source>
        <strain evidence="2 3">CGMCC 4.7111</strain>
    </source>
</reference>
<dbReference type="EMBL" id="BMMM01000032">
    <property type="protein sequence ID" value="GGN95198.1"/>
    <property type="molecule type" value="Genomic_DNA"/>
</dbReference>
<sequence>MDRGRGHDVPTAACDREDGSRIYRGKSGGGERRADGHCGGRQLLKDQLGFALKRSAAGGDKLPPPAAGQVRPALSPSTWSILVLWEHEPSASRPWARPCKDRC</sequence>
<evidence type="ECO:0000256" key="1">
    <source>
        <dbReference type="SAM" id="MobiDB-lite"/>
    </source>
</evidence>
<name>A0A917YH25_9ACTN</name>
<evidence type="ECO:0000313" key="2">
    <source>
        <dbReference type="EMBL" id="GGN95198.1"/>
    </source>
</evidence>
<feature type="region of interest" description="Disordered" evidence="1">
    <location>
        <begin position="19"/>
        <end position="38"/>
    </location>
</feature>
<keyword evidence="3" id="KW-1185">Reference proteome</keyword>
<dbReference type="Proteomes" id="UP000600365">
    <property type="component" value="Unassembled WGS sequence"/>
</dbReference>